<dbReference type="GO" id="GO:0005886">
    <property type="term" value="C:plasma membrane"/>
    <property type="evidence" value="ECO:0007669"/>
    <property type="project" value="UniProtKB-SubCell"/>
</dbReference>
<feature type="transmembrane region" description="Helical" evidence="7">
    <location>
        <begin position="116"/>
        <end position="133"/>
    </location>
</feature>
<evidence type="ECO:0000256" key="6">
    <source>
        <dbReference type="ARBA" id="ARBA00023136"/>
    </source>
</evidence>
<keyword evidence="10" id="KW-1185">Reference proteome</keyword>
<dbReference type="PANTHER" id="PTHR40074">
    <property type="entry name" value="O-ACETYLTRANSFERASE WECH"/>
    <property type="match status" value="1"/>
</dbReference>
<dbReference type="GO" id="GO:0009246">
    <property type="term" value="P:enterobacterial common antigen biosynthetic process"/>
    <property type="evidence" value="ECO:0007669"/>
    <property type="project" value="TreeGrafter"/>
</dbReference>
<dbReference type="Pfam" id="PF01757">
    <property type="entry name" value="Acyl_transf_3"/>
    <property type="match status" value="1"/>
</dbReference>
<proteinExistence type="inferred from homology"/>
<dbReference type="PANTHER" id="PTHR40074:SF2">
    <property type="entry name" value="O-ACETYLTRANSFERASE WECH"/>
    <property type="match status" value="1"/>
</dbReference>
<organism evidence="9 10">
    <name type="scientific">Leptospira kemamanensis</name>
    <dbReference type="NCBI Taxonomy" id="2484942"/>
    <lineage>
        <taxon>Bacteria</taxon>
        <taxon>Pseudomonadati</taxon>
        <taxon>Spirochaetota</taxon>
        <taxon>Spirochaetia</taxon>
        <taxon>Leptospirales</taxon>
        <taxon>Leptospiraceae</taxon>
        <taxon>Leptospira</taxon>
    </lineage>
</organism>
<evidence type="ECO:0000256" key="1">
    <source>
        <dbReference type="ARBA" id="ARBA00004651"/>
    </source>
</evidence>
<keyword evidence="9" id="KW-0808">Transferase</keyword>
<feature type="transmembrane region" description="Helical" evidence="7">
    <location>
        <begin position="207"/>
        <end position="228"/>
    </location>
</feature>
<feature type="transmembrane region" description="Helical" evidence="7">
    <location>
        <begin position="330"/>
        <end position="351"/>
    </location>
</feature>
<dbReference type="AlphaFoldDB" id="A0A4V3JQF8"/>
<reference evidence="9" key="1">
    <citation type="journal article" date="2019" name="PLoS Negl. Trop. Dis.">
        <title>Revisiting the worldwide diversity of Leptospira species in the environment.</title>
        <authorList>
            <person name="Vincent A.T."/>
            <person name="Schiettekatte O."/>
            <person name="Bourhy P."/>
            <person name="Veyrier F.J."/>
            <person name="Picardeau M."/>
        </authorList>
    </citation>
    <scope>NUCLEOTIDE SEQUENCE [LARGE SCALE GENOMIC DNA]</scope>
    <source>
        <strain evidence="9">201702454</strain>
    </source>
</reference>
<evidence type="ECO:0000256" key="2">
    <source>
        <dbReference type="ARBA" id="ARBA00007400"/>
    </source>
</evidence>
<dbReference type="EMBL" id="RQGG01000010">
    <property type="protein sequence ID" value="TGL55604.1"/>
    <property type="molecule type" value="Genomic_DNA"/>
</dbReference>
<evidence type="ECO:0000313" key="10">
    <source>
        <dbReference type="Proteomes" id="UP000297609"/>
    </source>
</evidence>
<feature type="transmembrane region" description="Helical" evidence="7">
    <location>
        <begin position="272"/>
        <end position="289"/>
    </location>
</feature>
<feature type="transmembrane region" description="Helical" evidence="7">
    <location>
        <begin position="50"/>
        <end position="72"/>
    </location>
</feature>
<evidence type="ECO:0000259" key="8">
    <source>
        <dbReference type="Pfam" id="PF01757"/>
    </source>
</evidence>
<dbReference type="OrthoDB" id="321153at2"/>
<comment type="similarity">
    <text evidence="2">Belongs to the acyltransferase 3 family.</text>
</comment>
<feature type="transmembrane region" description="Helical" evidence="7">
    <location>
        <begin position="78"/>
        <end position="104"/>
    </location>
</feature>
<dbReference type="InterPro" id="IPR002656">
    <property type="entry name" value="Acyl_transf_3_dom"/>
</dbReference>
<dbReference type="Proteomes" id="UP000297609">
    <property type="component" value="Unassembled WGS sequence"/>
</dbReference>
<keyword evidence="4 7" id="KW-0812">Transmembrane</keyword>
<comment type="subcellular location">
    <subcellularLocation>
        <location evidence="1">Cell membrane</location>
        <topology evidence="1">Multi-pass membrane protein</topology>
    </subcellularLocation>
</comment>
<feature type="transmembrane region" description="Helical" evidence="7">
    <location>
        <begin position="145"/>
        <end position="169"/>
    </location>
</feature>
<feature type="transmembrane region" description="Helical" evidence="7">
    <location>
        <begin position="181"/>
        <end position="201"/>
    </location>
</feature>
<feature type="transmembrane region" description="Helical" evidence="7">
    <location>
        <begin position="240"/>
        <end position="260"/>
    </location>
</feature>
<evidence type="ECO:0000256" key="4">
    <source>
        <dbReference type="ARBA" id="ARBA00022692"/>
    </source>
</evidence>
<accession>A0A4V3JQF8</accession>
<comment type="caution">
    <text evidence="9">The sequence shown here is derived from an EMBL/GenBank/DDBJ whole genome shotgun (WGS) entry which is preliminary data.</text>
</comment>
<keyword evidence="6 7" id="KW-0472">Membrane</keyword>
<feature type="domain" description="Acyltransferase 3" evidence="8">
    <location>
        <begin position="48"/>
        <end position="348"/>
    </location>
</feature>
<keyword evidence="9" id="KW-0012">Acyltransferase</keyword>
<gene>
    <name evidence="9" type="ORF">EHQ59_04130</name>
</gene>
<evidence type="ECO:0000256" key="3">
    <source>
        <dbReference type="ARBA" id="ARBA00022475"/>
    </source>
</evidence>
<evidence type="ECO:0000313" key="9">
    <source>
        <dbReference type="EMBL" id="TGL55604.1"/>
    </source>
</evidence>
<feature type="transmembrane region" description="Helical" evidence="7">
    <location>
        <begin position="296"/>
        <end position="318"/>
    </location>
</feature>
<sequence>MFQKDVCNMEWELLGIILAGLASLTHYFFKIPVDFPSPSNLKDNREIRFDILRGFAMIGIVMIHIHSYFQFFHPKDHLVIHSTLFLSNISRFSVPIFILTSAIFLKKKSGYWKSKLNHLVLPYFIFSIFGYLIKYQNYSFSEFTFFFLFGKVFTPFYFVPLLIQFYILFYVLNSVFIRETWNFWILLLSFVINLVSNLGYLDPILPNVYHSISIFNYLFFFVLGISIVQRKSSVQNSNQNTNFILFVFFLVVVVLMILFSYLLEIDFKNHHLFYPIFMMMFVWIHLHNFRPKIAKILSYIGNHSLYIFLLHPFIIHFMHSFDPYIFGGPILGYIITLLLNVGLPVLISSIVQKGKILYQSHHFS</sequence>
<protein>
    <submittedName>
        <fullName evidence="9">Acyltransferase</fullName>
    </submittedName>
</protein>
<name>A0A4V3JQF8_9LEPT</name>
<keyword evidence="5 7" id="KW-1133">Transmembrane helix</keyword>
<dbReference type="GO" id="GO:0016413">
    <property type="term" value="F:O-acetyltransferase activity"/>
    <property type="evidence" value="ECO:0007669"/>
    <property type="project" value="TreeGrafter"/>
</dbReference>
<evidence type="ECO:0000256" key="5">
    <source>
        <dbReference type="ARBA" id="ARBA00022989"/>
    </source>
</evidence>
<evidence type="ECO:0000256" key="7">
    <source>
        <dbReference type="SAM" id="Phobius"/>
    </source>
</evidence>
<keyword evidence="3" id="KW-1003">Cell membrane</keyword>